<accession>U2MQT2</accession>
<dbReference type="InterPro" id="IPR036278">
    <property type="entry name" value="Sialidase_sf"/>
</dbReference>
<dbReference type="Proteomes" id="UP000016600">
    <property type="component" value="Unassembled WGS sequence"/>
</dbReference>
<dbReference type="EC" id="3.2.1.18" evidence="3"/>
<dbReference type="RefSeq" id="WP_021583121.1">
    <property type="nucleotide sequence ID" value="NZ_AWET01000007.1"/>
</dbReference>
<organism evidence="5 6">
    <name type="scientific">Hoylesella pleuritidis F0068</name>
    <dbReference type="NCBI Taxonomy" id="1081904"/>
    <lineage>
        <taxon>Bacteria</taxon>
        <taxon>Pseudomonadati</taxon>
        <taxon>Bacteroidota</taxon>
        <taxon>Bacteroidia</taxon>
        <taxon>Bacteroidales</taxon>
        <taxon>Prevotellaceae</taxon>
        <taxon>Hoylesella</taxon>
    </lineage>
</organism>
<evidence type="ECO:0000256" key="2">
    <source>
        <dbReference type="ARBA" id="ARBA00009348"/>
    </source>
</evidence>
<dbReference type="EMBL" id="AWET01000007">
    <property type="protein sequence ID" value="ERK04005.1"/>
    <property type="molecule type" value="Genomic_DNA"/>
</dbReference>
<comment type="caution">
    <text evidence="5">The sequence shown here is derived from an EMBL/GenBank/DDBJ whole genome shotgun (WGS) entry which is preliminary data.</text>
</comment>
<dbReference type="GO" id="GO:0006689">
    <property type="term" value="P:ganglioside catabolic process"/>
    <property type="evidence" value="ECO:0007669"/>
    <property type="project" value="TreeGrafter"/>
</dbReference>
<dbReference type="GO" id="GO:0016020">
    <property type="term" value="C:membrane"/>
    <property type="evidence" value="ECO:0007669"/>
    <property type="project" value="TreeGrafter"/>
</dbReference>
<dbReference type="PANTHER" id="PTHR10628:SF30">
    <property type="entry name" value="EXO-ALPHA-SIALIDASE"/>
    <property type="match status" value="1"/>
</dbReference>
<proteinExistence type="inferred from homology"/>
<feature type="chain" id="PRO_5004631376" description="exo-alpha-sialidase" evidence="4">
    <location>
        <begin position="22"/>
        <end position="414"/>
    </location>
</feature>
<dbReference type="GO" id="GO:0009313">
    <property type="term" value="P:oligosaccharide catabolic process"/>
    <property type="evidence" value="ECO:0007669"/>
    <property type="project" value="TreeGrafter"/>
</dbReference>
<keyword evidence="4" id="KW-0732">Signal</keyword>
<reference evidence="5 6" key="1">
    <citation type="submission" date="2013-08" db="EMBL/GenBank/DDBJ databases">
        <authorList>
            <person name="Durkin A.S."/>
            <person name="Haft D.R."/>
            <person name="McCorrison J."/>
            <person name="Torralba M."/>
            <person name="Gillis M."/>
            <person name="Haft D.H."/>
            <person name="Methe B."/>
            <person name="Sutton G."/>
            <person name="Nelson K.E."/>
        </authorList>
    </citation>
    <scope>NUCLEOTIDE SEQUENCE [LARGE SCALE GENOMIC DNA]</scope>
    <source>
        <strain evidence="5 6">F0068</strain>
    </source>
</reference>
<name>U2MQT2_9BACT</name>
<dbReference type="CDD" id="cd15482">
    <property type="entry name" value="Sialidase_non-viral"/>
    <property type="match status" value="1"/>
</dbReference>
<evidence type="ECO:0000256" key="4">
    <source>
        <dbReference type="SAM" id="SignalP"/>
    </source>
</evidence>
<dbReference type="PANTHER" id="PTHR10628">
    <property type="entry name" value="SIALIDASE"/>
    <property type="match status" value="1"/>
</dbReference>
<protein>
    <recommendedName>
        <fullName evidence="3">exo-alpha-sialidase</fullName>
        <ecNumber evidence="3">3.2.1.18</ecNumber>
    </recommendedName>
</protein>
<sequence length="414" mass="46113">MKIIASLLLSTALFSVLPINATGNSKQRLFETKKTDTIPYRIPAIATCSNGDLIAVSDYRYCKADIGFGPVDLHYRISRDNGRTWGPEALLADGNGIEKGNVWDYAFGDCAIVADRNGSEVLVLCVAGKMPYSRSMRANPTRIACFRSHDNGQTWDQGTEITEQIYGLFDHRKTGPIRSLFVGSGKIHQSRYVKTGKFYRLYAALCTYSGNFVIFSDDFGDTWKVLGNTDESCCPDGDEPKCEELPNGSVVLSSRSEGRMFNIYTFTDIKSGAGQWGRRAKATAFEGIKNACNGEILVLKARNTATRRPTFVAVQSVPFGPQRANVGFFYRELDTAHLTPEAFADDWHKGLQVSNEVSAYSTMTPQHDGRIGFLWEEGPTNYNIDYISLSLSDITRGRFTIDRSVKKEQKHSRK</sequence>
<evidence type="ECO:0000313" key="5">
    <source>
        <dbReference type="EMBL" id="ERK04005.1"/>
    </source>
</evidence>
<feature type="signal peptide" evidence="4">
    <location>
        <begin position="1"/>
        <end position="21"/>
    </location>
</feature>
<dbReference type="SUPFAM" id="SSF50939">
    <property type="entry name" value="Sialidases"/>
    <property type="match status" value="1"/>
</dbReference>
<evidence type="ECO:0000313" key="6">
    <source>
        <dbReference type="Proteomes" id="UP000016600"/>
    </source>
</evidence>
<evidence type="ECO:0000256" key="1">
    <source>
        <dbReference type="ARBA" id="ARBA00000427"/>
    </source>
</evidence>
<gene>
    <name evidence="5" type="ORF">HMPREF1218_0279</name>
</gene>
<keyword evidence="6" id="KW-1185">Reference proteome</keyword>
<dbReference type="PATRIC" id="fig|1081904.3.peg.253"/>
<evidence type="ECO:0000256" key="3">
    <source>
        <dbReference type="ARBA" id="ARBA00012733"/>
    </source>
</evidence>
<dbReference type="Gene3D" id="2.120.10.10">
    <property type="match status" value="1"/>
</dbReference>
<dbReference type="GO" id="GO:0004308">
    <property type="term" value="F:exo-alpha-sialidase activity"/>
    <property type="evidence" value="ECO:0007669"/>
    <property type="project" value="UniProtKB-EC"/>
</dbReference>
<dbReference type="AlphaFoldDB" id="U2MQT2"/>
<dbReference type="InterPro" id="IPR026856">
    <property type="entry name" value="Sialidase_fam"/>
</dbReference>
<dbReference type="GO" id="GO:0005737">
    <property type="term" value="C:cytoplasm"/>
    <property type="evidence" value="ECO:0007669"/>
    <property type="project" value="TreeGrafter"/>
</dbReference>
<comment type="catalytic activity">
    <reaction evidence="1">
        <text>Hydrolysis of alpha-(2-&gt;3)-, alpha-(2-&gt;6)-, alpha-(2-&gt;8)- glycosidic linkages of terminal sialic acid residues in oligosaccharides, glycoproteins, glycolipids, colominic acid and synthetic substrates.</text>
        <dbReference type="EC" id="3.2.1.18"/>
    </reaction>
</comment>
<comment type="similarity">
    <text evidence="2">Belongs to the glycosyl hydrolase 33 family.</text>
</comment>